<organism evidence="2 3">
    <name type="scientific">Sarcina ventriculi</name>
    <name type="common">Clostridium ventriculi</name>
    <dbReference type="NCBI Taxonomy" id="1267"/>
    <lineage>
        <taxon>Bacteria</taxon>
        <taxon>Bacillati</taxon>
        <taxon>Bacillota</taxon>
        <taxon>Clostridia</taxon>
        <taxon>Eubacteriales</taxon>
        <taxon>Clostridiaceae</taxon>
        <taxon>Sarcina</taxon>
    </lineage>
</organism>
<feature type="transmembrane region" description="Helical" evidence="1">
    <location>
        <begin position="80"/>
        <end position="105"/>
    </location>
</feature>
<dbReference type="InterPro" id="IPR045407">
    <property type="entry name" value="DUF6512"/>
</dbReference>
<evidence type="ECO:0000313" key="3">
    <source>
        <dbReference type="Proteomes" id="UP000095488"/>
    </source>
</evidence>
<feature type="transmembrane region" description="Helical" evidence="1">
    <location>
        <begin position="141"/>
        <end position="162"/>
    </location>
</feature>
<keyword evidence="1" id="KW-0472">Membrane</keyword>
<gene>
    <name evidence="2" type="ORF">ERS852473_01673</name>
</gene>
<name>A0ABP2ATT8_SARVE</name>
<evidence type="ECO:0000313" key="2">
    <source>
        <dbReference type="EMBL" id="CUO01620.1"/>
    </source>
</evidence>
<reference evidence="2 3" key="1">
    <citation type="submission" date="2015-09" db="EMBL/GenBank/DDBJ databases">
        <authorList>
            <consortium name="Pathogen Informatics"/>
            <person name="Wu L."/>
            <person name="Ma J."/>
        </authorList>
    </citation>
    <scope>NUCLEOTIDE SEQUENCE [LARGE SCALE GENOMIC DNA]</scope>
    <source>
        <strain evidence="2 3">2789STDY5834858</strain>
    </source>
</reference>
<accession>A0ABP2ATT8</accession>
<evidence type="ECO:0000256" key="1">
    <source>
        <dbReference type="SAM" id="Phobius"/>
    </source>
</evidence>
<keyword evidence="1" id="KW-1133">Transmembrane helix</keyword>
<feature type="transmembrane region" description="Helical" evidence="1">
    <location>
        <begin position="111"/>
        <end position="129"/>
    </location>
</feature>
<dbReference type="Proteomes" id="UP000095488">
    <property type="component" value="Unassembled WGS sequence"/>
</dbReference>
<dbReference type="RefSeq" id="WP_055259428.1">
    <property type="nucleotide sequence ID" value="NZ_CABIXL010000005.1"/>
</dbReference>
<dbReference type="Pfam" id="PF20122">
    <property type="entry name" value="DUF6512"/>
    <property type="match status" value="1"/>
</dbReference>
<protein>
    <submittedName>
        <fullName evidence="2">Uncharacterized protein</fullName>
    </submittedName>
</protein>
<sequence length="181" mass="20985">MEFLLEKQWIYMGIPVLFVAGAFMHYFYSLSRKNVLVGLIAPVNESVWEHLKLIFLPMILWWSVYYIIKGQELGIDKNRWFTAGLVSLVVSMIGIFFLYYFYVGAFGKESVIIDISILLVALFVGQMLSFHIYKHFEGIDVHFVILIVAMIFCVLVICTFNPPHIPLFKEKKTGVYGIKKK</sequence>
<proteinExistence type="predicted"/>
<keyword evidence="3" id="KW-1185">Reference proteome</keyword>
<keyword evidence="1" id="KW-0812">Transmembrane</keyword>
<feature type="transmembrane region" description="Helical" evidence="1">
    <location>
        <begin position="9"/>
        <end position="28"/>
    </location>
</feature>
<feature type="transmembrane region" description="Helical" evidence="1">
    <location>
        <begin position="48"/>
        <end position="68"/>
    </location>
</feature>
<comment type="caution">
    <text evidence="2">The sequence shown here is derived from an EMBL/GenBank/DDBJ whole genome shotgun (WGS) entry which is preliminary data.</text>
</comment>
<dbReference type="EMBL" id="CYZR01000005">
    <property type="protein sequence ID" value="CUO01620.1"/>
    <property type="molecule type" value="Genomic_DNA"/>
</dbReference>